<dbReference type="OrthoDB" id="44867at2759"/>
<organism evidence="7">
    <name type="scientific">Lichtheimia ramosa</name>
    <dbReference type="NCBI Taxonomy" id="688394"/>
    <lineage>
        <taxon>Eukaryota</taxon>
        <taxon>Fungi</taxon>
        <taxon>Fungi incertae sedis</taxon>
        <taxon>Mucoromycota</taxon>
        <taxon>Mucoromycotina</taxon>
        <taxon>Mucoromycetes</taxon>
        <taxon>Mucorales</taxon>
        <taxon>Lichtheimiaceae</taxon>
        <taxon>Lichtheimia</taxon>
    </lineage>
</organism>
<evidence type="ECO:0000256" key="1">
    <source>
        <dbReference type="ARBA" id="ARBA00022723"/>
    </source>
</evidence>
<dbReference type="Pfam" id="PF07500">
    <property type="entry name" value="TFIIS_M"/>
    <property type="match status" value="1"/>
</dbReference>
<evidence type="ECO:0000256" key="5">
    <source>
        <dbReference type="SAM" id="MobiDB-lite"/>
    </source>
</evidence>
<evidence type="ECO:0000256" key="2">
    <source>
        <dbReference type="ARBA" id="ARBA00022771"/>
    </source>
</evidence>
<name>A0A077WEA8_9FUNG</name>
<sequence>MDQIRRKSAELLEEALCDSPAPAHATAGKYYKCVMGLTTNTSIDESCLMAKQIEKEIYVANHNQVNNEYKESIRSHVYNLRDTKNPLRQHVLSGSISPTELAHMTTKDMASPELRLETEQLRRRSIADSMEYDTIQPRHREQDNPDEDKQ</sequence>
<dbReference type="EMBL" id="LK023316">
    <property type="protein sequence ID" value="CDS05468.1"/>
    <property type="molecule type" value="Genomic_DNA"/>
</dbReference>
<proteinExistence type="predicted"/>
<feature type="region of interest" description="Disordered" evidence="5">
    <location>
        <begin position="125"/>
        <end position="150"/>
    </location>
</feature>
<gene>
    <name evidence="7" type="ORF">LRAMOSA07996</name>
</gene>
<evidence type="ECO:0000313" key="7">
    <source>
        <dbReference type="EMBL" id="CDS05468.1"/>
    </source>
</evidence>
<keyword evidence="4" id="KW-0539">Nucleus</keyword>
<dbReference type="PANTHER" id="PTHR11477">
    <property type="entry name" value="TRANSCRIPTION FACTOR S-II ZINC FINGER DOMAIN-CONTAINING PROTEIN"/>
    <property type="match status" value="1"/>
</dbReference>
<evidence type="ECO:0000256" key="4">
    <source>
        <dbReference type="ARBA" id="ARBA00023242"/>
    </source>
</evidence>
<dbReference type="AlphaFoldDB" id="A0A077WEA8"/>
<dbReference type="GO" id="GO:0005634">
    <property type="term" value="C:nucleus"/>
    <property type="evidence" value="ECO:0007669"/>
    <property type="project" value="TreeGrafter"/>
</dbReference>
<dbReference type="PANTHER" id="PTHR11477:SF0">
    <property type="entry name" value="IP08861P-RELATED"/>
    <property type="match status" value="1"/>
</dbReference>
<dbReference type="Gene3D" id="1.10.472.30">
    <property type="entry name" value="Transcription elongation factor S-II, central domain"/>
    <property type="match status" value="1"/>
</dbReference>
<keyword evidence="1" id="KW-0479">Metal-binding</keyword>
<protein>
    <recommendedName>
        <fullName evidence="6">TFIIS central domain-containing protein</fullName>
    </recommendedName>
</protein>
<feature type="compositionally biased region" description="Basic and acidic residues" evidence="5">
    <location>
        <begin position="136"/>
        <end position="150"/>
    </location>
</feature>
<dbReference type="SUPFAM" id="SSF46942">
    <property type="entry name" value="Elongation factor TFIIS domain 2"/>
    <property type="match status" value="1"/>
</dbReference>
<reference evidence="7" key="1">
    <citation type="journal article" date="2014" name="Genome Announc.">
        <title>De novo whole-genome sequence and genome annotation of Lichtheimia ramosa.</title>
        <authorList>
            <person name="Linde J."/>
            <person name="Schwartze V."/>
            <person name="Binder U."/>
            <person name="Lass-Florl C."/>
            <person name="Voigt K."/>
            <person name="Horn F."/>
        </authorList>
    </citation>
    <scope>NUCLEOTIDE SEQUENCE</scope>
    <source>
        <strain evidence="7">JMRC FSU:6197</strain>
    </source>
</reference>
<dbReference type="InterPro" id="IPR036575">
    <property type="entry name" value="TFIIS_cen_dom_sf"/>
</dbReference>
<dbReference type="SMART" id="SM00510">
    <property type="entry name" value="TFS2M"/>
    <property type="match status" value="1"/>
</dbReference>
<dbReference type="GO" id="GO:0006351">
    <property type="term" value="P:DNA-templated transcription"/>
    <property type="evidence" value="ECO:0007669"/>
    <property type="project" value="InterPro"/>
</dbReference>
<dbReference type="InterPro" id="IPR003618">
    <property type="entry name" value="TFIIS_cen_dom"/>
</dbReference>
<accession>A0A077WEA8</accession>
<evidence type="ECO:0000259" key="6">
    <source>
        <dbReference type="PROSITE" id="PS51321"/>
    </source>
</evidence>
<dbReference type="PROSITE" id="PS51321">
    <property type="entry name" value="TFIIS_CENTRAL"/>
    <property type="match status" value="1"/>
</dbReference>
<keyword evidence="3" id="KW-0862">Zinc</keyword>
<dbReference type="GO" id="GO:0008270">
    <property type="term" value="F:zinc ion binding"/>
    <property type="evidence" value="ECO:0007669"/>
    <property type="project" value="UniProtKB-KW"/>
</dbReference>
<keyword evidence="2" id="KW-0863">Zinc-finger</keyword>
<evidence type="ECO:0000256" key="3">
    <source>
        <dbReference type="ARBA" id="ARBA00022833"/>
    </source>
</evidence>
<feature type="domain" description="TFIIS central" evidence="6">
    <location>
        <begin position="4"/>
        <end position="137"/>
    </location>
</feature>